<dbReference type="InterPro" id="IPR036286">
    <property type="entry name" value="LexA/Signal_pep-like_sf"/>
</dbReference>
<dbReference type="InterPro" id="IPR037730">
    <property type="entry name" value="IMP2"/>
</dbReference>
<dbReference type="PRINTS" id="PR00727">
    <property type="entry name" value="LEADERPTASE"/>
</dbReference>
<comment type="similarity">
    <text evidence="2">Belongs to the peptidase S26 family. IMP2 subfamily.</text>
</comment>
<dbReference type="SUPFAM" id="SSF51306">
    <property type="entry name" value="LexA/Signal peptidase"/>
    <property type="match status" value="1"/>
</dbReference>
<dbReference type="Pfam" id="PF10502">
    <property type="entry name" value="Peptidase_S26"/>
    <property type="match status" value="1"/>
</dbReference>
<keyword evidence="8" id="KW-1133">Transmembrane helix</keyword>
<keyword evidence="6" id="KW-0999">Mitochondrion inner membrane</keyword>
<name>A0A9P6DBD3_PLEER</name>
<evidence type="ECO:0000259" key="13">
    <source>
        <dbReference type="Pfam" id="PF10502"/>
    </source>
</evidence>
<evidence type="ECO:0000313" key="14">
    <source>
        <dbReference type="EMBL" id="KAF9498472.1"/>
    </source>
</evidence>
<dbReference type="CDD" id="cd06530">
    <property type="entry name" value="S26_SPase_I"/>
    <property type="match status" value="1"/>
</dbReference>
<protein>
    <recommendedName>
        <fullName evidence="3">Mitochondrial inner membrane protease subunit 2</fullName>
    </recommendedName>
</protein>
<evidence type="ECO:0000256" key="9">
    <source>
        <dbReference type="ARBA" id="ARBA00023128"/>
    </source>
</evidence>
<evidence type="ECO:0000256" key="5">
    <source>
        <dbReference type="ARBA" id="ARBA00022692"/>
    </source>
</evidence>
<dbReference type="PANTHER" id="PTHR46041:SF2">
    <property type="entry name" value="MITOCHONDRIAL INNER MEMBRANE PROTEASE SUBUNIT 2"/>
    <property type="match status" value="1"/>
</dbReference>
<dbReference type="GO" id="GO:0006627">
    <property type="term" value="P:protein processing involved in protein targeting to mitochondrion"/>
    <property type="evidence" value="ECO:0007669"/>
    <property type="project" value="InterPro"/>
</dbReference>
<evidence type="ECO:0000313" key="15">
    <source>
        <dbReference type="Proteomes" id="UP000807025"/>
    </source>
</evidence>
<dbReference type="AlphaFoldDB" id="A0A9P6DBD3"/>
<feature type="region of interest" description="Disordered" evidence="12">
    <location>
        <begin position="199"/>
        <end position="218"/>
    </location>
</feature>
<keyword evidence="10" id="KW-0472">Membrane</keyword>
<evidence type="ECO:0000256" key="11">
    <source>
        <dbReference type="PIRSR" id="PIRSR600223-1"/>
    </source>
</evidence>
<dbReference type="Proteomes" id="UP000807025">
    <property type="component" value="Unassembled WGS sequence"/>
</dbReference>
<sequence length="218" mass="24856">MAFATWLSRLRIGRNASSGAPRSRRIPTLILWSPLALAFGNYFYTVKLISGRSMQPTLNPDSSLWRDFGLFDMFSIRSRHEYQRGDIVAIVSPENPRRMIVKRILAVEGDTVRTLPPHPDPEVRVPDGHVWVEGDDSFHTDDSNRLGPIPAALIESKLVCILWPFNRIGRVTVPAGETLNSVHNWTRQSVQDAIERDKWRKSRVTKSSHRVPRGPHVY</sequence>
<proteinExistence type="inferred from homology"/>
<dbReference type="PANTHER" id="PTHR46041">
    <property type="entry name" value="MITOCHONDRIAL INNER MEMBRANE PROTEASE SUBUNIT 2"/>
    <property type="match status" value="1"/>
</dbReference>
<comment type="subcellular location">
    <subcellularLocation>
        <location evidence="1">Mitochondrion inner membrane</location>
        <topology evidence="1">Single-pass membrane protein</topology>
    </subcellularLocation>
</comment>
<dbReference type="GO" id="GO:0042720">
    <property type="term" value="C:mitochondrial inner membrane peptidase complex"/>
    <property type="evidence" value="ECO:0007669"/>
    <property type="project" value="InterPro"/>
</dbReference>
<dbReference type="OrthoDB" id="308440at2759"/>
<evidence type="ECO:0000256" key="1">
    <source>
        <dbReference type="ARBA" id="ARBA00004434"/>
    </source>
</evidence>
<gene>
    <name evidence="14" type="ORF">BDN71DRAFT_1503905</name>
</gene>
<dbReference type="EMBL" id="MU154537">
    <property type="protein sequence ID" value="KAF9498472.1"/>
    <property type="molecule type" value="Genomic_DNA"/>
</dbReference>
<dbReference type="InterPro" id="IPR000223">
    <property type="entry name" value="Pept_S26A_signal_pept_1"/>
</dbReference>
<keyword evidence="9" id="KW-0496">Mitochondrion</keyword>
<dbReference type="GO" id="GO:0006465">
    <property type="term" value="P:signal peptide processing"/>
    <property type="evidence" value="ECO:0007669"/>
    <property type="project" value="InterPro"/>
</dbReference>
<organism evidence="14 15">
    <name type="scientific">Pleurotus eryngii</name>
    <name type="common">Boletus of the steppes</name>
    <dbReference type="NCBI Taxonomy" id="5323"/>
    <lineage>
        <taxon>Eukaryota</taxon>
        <taxon>Fungi</taxon>
        <taxon>Dikarya</taxon>
        <taxon>Basidiomycota</taxon>
        <taxon>Agaricomycotina</taxon>
        <taxon>Agaricomycetes</taxon>
        <taxon>Agaricomycetidae</taxon>
        <taxon>Agaricales</taxon>
        <taxon>Pleurotineae</taxon>
        <taxon>Pleurotaceae</taxon>
        <taxon>Pleurotus</taxon>
    </lineage>
</organism>
<keyword evidence="15" id="KW-1185">Reference proteome</keyword>
<feature type="domain" description="Peptidase S26" evidence="13">
    <location>
        <begin position="28"/>
        <end position="113"/>
    </location>
</feature>
<dbReference type="GO" id="GO:0004252">
    <property type="term" value="F:serine-type endopeptidase activity"/>
    <property type="evidence" value="ECO:0007669"/>
    <property type="project" value="InterPro"/>
</dbReference>
<accession>A0A9P6DBD3</accession>
<evidence type="ECO:0000256" key="10">
    <source>
        <dbReference type="ARBA" id="ARBA00023136"/>
    </source>
</evidence>
<keyword evidence="4" id="KW-0645">Protease</keyword>
<reference evidence="14" key="1">
    <citation type="submission" date="2020-11" db="EMBL/GenBank/DDBJ databases">
        <authorList>
            <consortium name="DOE Joint Genome Institute"/>
            <person name="Ahrendt S."/>
            <person name="Riley R."/>
            <person name="Andreopoulos W."/>
            <person name="Labutti K."/>
            <person name="Pangilinan J."/>
            <person name="Ruiz-Duenas F.J."/>
            <person name="Barrasa J.M."/>
            <person name="Sanchez-Garcia M."/>
            <person name="Camarero S."/>
            <person name="Miyauchi S."/>
            <person name="Serrano A."/>
            <person name="Linde D."/>
            <person name="Babiker R."/>
            <person name="Drula E."/>
            <person name="Ayuso-Fernandez I."/>
            <person name="Pacheco R."/>
            <person name="Padilla G."/>
            <person name="Ferreira P."/>
            <person name="Barriuso J."/>
            <person name="Kellner H."/>
            <person name="Castanera R."/>
            <person name="Alfaro M."/>
            <person name="Ramirez L."/>
            <person name="Pisabarro A.G."/>
            <person name="Kuo A."/>
            <person name="Tritt A."/>
            <person name="Lipzen A."/>
            <person name="He G."/>
            <person name="Yan M."/>
            <person name="Ng V."/>
            <person name="Cullen D."/>
            <person name="Martin F."/>
            <person name="Rosso M.-N."/>
            <person name="Henrissat B."/>
            <person name="Hibbett D."/>
            <person name="Martinez A.T."/>
            <person name="Grigoriev I.V."/>
        </authorList>
    </citation>
    <scope>NUCLEOTIDE SEQUENCE</scope>
    <source>
        <strain evidence="14">ATCC 90797</strain>
    </source>
</reference>
<evidence type="ECO:0000256" key="12">
    <source>
        <dbReference type="SAM" id="MobiDB-lite"/>
    </source>
</evidence>
<keyword evidence="5" id="KW-0812">Transmembrane</keyword>
<feature type="active site" evidence="11">
    <location>
        <position position="102"/>
    </location>
</feature>
<evidence type="ECO:0000256" key="2">
    <source>
        <dbReference type="ARBA" id="ARBA00007066"/>
    </source>
</evidence>
<evidence type="ECO:0000256" key="6">
    <source>
        <dbReference type="ARBA" id="ARBA00022792"/>
    </source>
</evidence>
<evidence type="ECO:0000256" key="7">
    <source>
        <dbReference type="ARBA" id="ARBA00022801"/>
    </source>
</evidence>
<evidence type="ECO:0000256" key="3">
    <source>
        <dbReference type="ARBA" id="ARBA00013650"/>
    </source>
</evidence>
<dbReference type="InterPro" id="IPR019533">
    <property type="entry name" value="Peptidase_S26"/>
</dbReference>
<evidence type="ECO:0000256" key="4">
    <source>
        <dbReference type="ARBA" id="ARBA00022670"/>
    </source>
</evidence>
<comment type="caution">
    <text evidence="14">The sequence shown here is derived from an EMBL/GenBank/DDBJ whole genome shotgun (WGS) entry which is preliminary data.</text>
</comment>
<evidence type="ECO:0000256" key="8">
    <source>
        <dbReference type="ARBA" id="ARBA00022989"/>
    </source>
</evidence>
<dbReference type="Gene3D" id="2.10.109.10">
    <property type="entry name" value="Umud Fragment, subunit A"/>
    <property type="match status" value="1"/>
</dbReference>
<feature type="active site" evidence="11">
    <location>
        <position position="53"/>
    </location>
</feature>
<keyword evidence="7" id="KW-0378">Hydrolase</keyword>